<feature type="domain" description="BEN" evidence="2">
    <location>
        <begin position="439"/>
        <end position="551"/>
    </location>
</feature>
<name>A0A7M7NPV0_STRPU</name>
<protein>
    <recommendedName>
        <fullName evidence="2">BEN domain-containing protein</fullName>
    </recommendedName>
</protein>
<sequence>MAMKQEIDCWTSLSSTHGEGEGDLQSSHEHDEGNICIKREGEVEKERCLAIPGSDGLRDEGQLVLTQDGMVFTLKQEVSTDMFEILSSTEVQDPSTDQGYKTATITEERLDSRHQGTVETIVRSRINYDEEPRVGMVVHMGSKRSQNQACVPPTKKQRVQVQQPEEETTLYQQQEEKTPELPSKDECELQLRGIPELWQPTSRRTEELQRHRRAPYHARQPTTRPAKELERPQPAPYHAWLKTRPAKELEKPQPAPYHQWLRQPTTRPTKELERPQPAPYHTEPRQPTTRPAEELQRHQPTPDHAHQPTNKPAEELQGHQSTPDHAHQPTTRPAKELQSPQSAPQFTDLGQAAPSQSQHPIDHQPELHQPSSSTHISEAQPPEGHLESLILQLSSKLTELQEQQGTLVREVQQLREEVRTLSGVKEKCPPVYTPVFGTNSKIFIGSAESRLEMDKADYMKCWEAASTPKDLVLSLLSVHFTYAELAASNFNGGEVVSGGKTITKTALRRDSRFIAIVSQAEAQFSGAQSPALQKQIRDAVNNKCRKSKFALSNNLLDPNAPRR</sequence>
<dbReference type="KEGG" id="spu:100891501"/>
<feature type="region of interest" description="Disordered" evidence="1">
    <location>
        <begin position="143"/>
        <end position="383"/>
    </location>
</feature>
<evidence type="ECO:0000313" key="3">
    <source>
        <dbReference type="EnsemblMetazoa" id="XP_030837804"/>
    </source>
</evidence>
<accession>A0A7M7NPV0</accession>
<evidence type="ECO:0000313" key="4">
    <source>
        <dbReference type="Proteomes" id="UP000007110"/>
    </source>
</evidence>
<dbReference type="GeneID" id="100891501"/>
<keyword evidence="4" id="KW-1185">Reference proteome</keyword>
<proteinExistence type="predicted"/>
<dbReference type="PROSITE" id="PS51457">
    <property type="entry name" value="BEN"/>
    <property type="match status" value="1"/>
</dbReference>
<feature type="region of interest" description="Disordered" evidence="1">
    <location>
        <begin position="1"/>
        <end position="32"/>
    </location>
</feature>
<reference evidence="3" key="2">
    <citation type="submission" date="2021-01" db="UniProtKB">
        <authorList>
            <consortium name="EnsemblMetazoa"/>
        </authorList>
    </citation>
    <scope>IDENTIFICATION</scope>
</reference>
<organism evidence="3 4">
    <name type="scientific">Strongylocentrotus purpuratus</name>
    <name type="common">Purple sea urchin</name>
    <dbReference type="NCBI Taxonomy" id="7668"/>
    <lineage>
        <taxon>Eukaryota</taxon>
        <taxon>Metazoa</taxon>
        <taxon>Echinodermata</taxon>
        <taxon>Eleutherozoa</taxon>
        <taxon>Echinozoa</taxon>
        <taxon>Echinoidea</taxon>
        <taxon>Euechinoidea</taxon>
        <taxon>Echinacea</taxon>
        <taxon>Camarodonta</taxon>
        <taxon>Echinidea</taxon>
        <taxon>Strongylocentrotidae</taxon>
        <taxon>Strongylocentrotus</taxon>
    </lineage>
</organism>
<evidence type="ECO:0000259" key="2">
    <source>
        <dbReference type="PROSITE" id="PS51457"/>
    </source>
</evidence>
<feature type="compositionally biased region" description="Basic and acidic residues" evidence="1">
    <location>
        <begin position="291"/>
        <end position="327"/>
    </location>
</feature>
<dbReference type="InterPro" id="IPR018379">
    <property type="entry name" value="BEN_domain"/>
</dbReference>
<dbReference type="RefSeq" id="XP_030837804.1">
    <property type="nucleotide sequence ID" value="XM_030981944.1"/>
</dbReference>
<dbReference type="AlphaFoldDB" id="A0A7M7NPV0"/>
<feature type="compositionally biased region" description="Basic and acidic residues" evidence="1">
    <location>
        <begin position="174"/>
        <end position="189"/>
    </location>
</feature>
<dbReference type="OMA" id="DHAHQPT"/>
<evidence type="ECO:0000256" key="1">
    <source>
        <dbReference type="SAM" id="MobiDB-lite"/>
    </source>
</evidence>
<dbReference type="Proteomes" id="UP000007110">
    <property type="component" value="Unassembled WGS sequence"/>
</dbReference>
<dbReference type="EnsemblMetazoa" id="XM_030981944">
    <property type="protein sequence ID" value="XP_030837804"/>
    <property type="gene ID" value="LOC100891501"/>
</dbReference>
<dbReference type="InParanoid" id="A0A7M7NPV0"/>
<reference evidence="4" key="1">
    <citation type="submission" date="2015-02" db="EMBL/GenBank/DDBJ databases">
        <title>Genome sequencing for Strongylocentrotus purpuratus.</title>
        <authorList>
            <person name="Murali S."/>
            <person name="Liu Y."/>
            <person name="Vee V."/>
            <person name="English A."/>
            <person name="Wang M."/>
            <person name="Skinner E."/>
            <person name="Han Y."/>
            <person name="Muzny D.M."/>
            <person name="Worley K.C."/>
            <person name="Gibbs R.A."/>
        </authorList>
    </citation>
    <scope>NUCLEOTIDE SEQUENCE</scope>
</reference>
<dbReference type="GO" id="GO:0003677">
    <property type="term" value="F:DNA binding"/>
    <property type="evidence" value="ECO:0007669"/>
    <property type="project" value="InterPro"/>
</dbReference>